<proteinExistence type="predicted"/>
<dbReference type="GO" id="GO:0008168">
    <property type="term" value="F:methyltransferase activity"/>
    <property type="evidence" value="ECO:0007669"/>
    <property type="project" value="UniProtKB-KW"/>
</dbReference>
<accession>S4PSU9</accession>
<feature type="compositionally biased region" description="Low complexity" evidence="1">
    <location>
        <begin position="1"/>
        <end position="23"/>
    </location>
</feature>
<reference evidence="2" key="2">
    <citation type="submission" date="2013-05" db="EMBL/GenBank/DDBJ databases">
        <authorList>
            <person name="Carter J.-M."/>
            <person name="Baker S.C."/>
            <person name="Pink R."/>
            <person name="Carter D.R.F."/>
            <person name="Collins A."/>
            <person name="Tomlin J."/>
            <person name="Gibbs M."/>
            <person name="Breuker C.J."/>
        </authorList>
    </citation>
    <scope>NUCLEOTIDE SEQUENCE</scope>
    <source>
        <tissue evidence="2">Ovary</tissue>
    </source>
</reference>
<keyword evidence="2" id="KW-0489">Methyltransferase</keyword>
<dbReference type="AlphaFoldDB" id="S4PSU9"/>
<sequence>RGAATVRAGRTAAAGGAPALGAGHPESPERTLQPPTTIGYVPRPVHDAPTPHGHARVCSGSAPADRQGEGDMTLQL</sequence>
<reference evidence="2" key="1">
    <citation type="journal article" date="2013" name="BMC Genomics">
        <title>Unscrambling butterfly oogenesis.</title>
        <authorList>
            <person name="Carter J.M."/>
            <person name="Baker S.C."/>
            <person name="Pink R."/>
            <person name="Carter D.R."/>
            <person name="Collins A."/>
            <person name="Tomlin J."/>
            <person name="Gibbs M."/>
            <person name="Breuker C.J."/>
        </authorList>
    </citation>
    <scope>NUCLEOTIDE SEQUENCE</scope>
    <source>
        <tissue evidence="2">Ovary</tissue>
    </source>
</reference>
<evidence type="ECO:0000256" key="1">
    <source>
        <dbReference type="SAM" id="MobiDB-lite"/>
    </source>
</evidence>
<dbReference type="EMBL" id="GAIX01013158">
    <property type="protein sequence ID" value="JAA79402.1"/>
    <property type="molecule type" value="Transcribed_RNA"/>
</dbReference>
<keyword evidence="2" id="KW-0808">Transferase</keyword>
<dbReference type="GO" id="GO:0032259">
    <property type="term" value="P:methylation"/>
    <property type="evidence" value="ECO:0007669"/>
    <property type="project" value="UniProtKB-KW"/>
</dbReference>
<evidence type="ECO:0000313" key="2">
    <source>
        <dbReference type="EMBL" id="JAA79402.1"/>
    </source>
</evidence>
<organism evidence="2">
    <name type="scientific">Pararge aegeria</name>
    <name type="common">speckled wood butterfly</name>
    <dbReference type="NCBI Taxonomy" id="116150"/>
    <lineage>
        <taxon>Eukaryota</taxon>
        <taxon>Metazoa</taxon>
        <taxon>Ecdysozoa</taxon>
        <taxon>Arthropoda</taxon>
        <taxon>Hexapoda</taxon>
        <taxon>Insecta</taxon>
        <taxon>Pterygota</taxon>
        <taxon>Neoptera</taxon>
        <taxon>Endopterygota</taxon>
        <taxon>Lepidoptera</taxon>
        <taxon>Glossata</taxon>
        <taxon>Ditrysia</taxon>
        <taxon>Papilionoidea</taxon>
        <taxon>Nymphalidae</taxon>
        <taxon>Satyrinae</taxon>
        <taxon>Satyrini</taxon>
        <taxon>Parargina</taxon>
        <taxon>Pararge</taxon>
    </lineage>
</organism>
<feature type="non-terminal residue" evidence="2">
    <location>
        <position position="76"/>
    </location>
</feature>
<name>S4PSU9_9NEOP</name>
<feature type="non-terminal residue" evidence="2">
    <location>
        <position position="1"/>
    </location>
</feature>
<protein>
    <submittedName>
        <fullName evidence="2">Histone-lysine N-methyltransferase</fullName>
    </submittedName>
</protein>
<feature type="region of interest" description="Disordered" evidence="1">
    <location>
        <begin position="1"/>
        <end position="76"/>
    </location>
</feature>